<evidence type="ECO:0000313" key="2">
    <source>
        <dbReference type="EMBL" id="KAJ7778231.1"/>
    </source>
</evidence>
<dbReference type="AlphaFoldDB" id="A0AAD7K6I6"/>
<evidence type="ECO:0000256" key="1">
    <source>
        <dbReference type="SAM" id="MobiDB-lite"/>
    </source>
</evidence>
<dbReference type="EMBL" id="JARKIB010000007">
    <property type="protein sequence ID" value="KAJ7778231.1"/>
    <property type="molecule type" value="Genomic_DNA"/>
</dbReference>
<dbReference type="Proteomes" id="UP001215598">
    <property type="component" value="Unassembled WGS sequence"/>
</dbReference>
<proteinExistence type="predicted"/>
<name>A0AAD7K6I6_9AGAR</name>
<gene>
    <name evidence="2" type="ORF">B0H16DRAFT_1711757</name>
</gene>
<sequence>MTYAALAATDPSFLRALRALRGVELKSFARVPVNVSKTRRSSAAGTSSTTDTEVELSSMKAEEVEVELCGSTDDGSEERFTRQI</sequence>
<accession>A0AAD7K6I6</accession>
<reference evidence="2" key="1">
    <citation type="submission" date="2023-03" db="EMBL/GenBank/DDBJ databases">
        <title>Massive genome expansion in bonnet fungi (Mycena s.s.) driven by repeated elements and novel gene families across ecological guilds.</title>
        <authorList>
            <consortium name="Lawrence Berkeley National Laboratory"/>
            <person name="Harder C.B."/>
            <person name="Miyauchi S."/>
            <person name="Viragh M."/>
            <person name="Kuo A."/>
            <person name="Thoen E."/>
            <person name="Andreopoulos B."/>
            <person name="Lu D."/>
            <person name="Skrede I."/>
            <person name="Drula E."/>
            <person name="Henrissat B."/>
            <person name="Morin E."/>
            <person name="Kohler A."/>
            <person name="Barry K."/>
            <person name="LaButti K."/>
            <person name="Morin E."/>
            <person name="Salamov A."/>
            <person name="Lipzen A."/>
            <person name="Mereny Z."/>
            <person name="Hegedus B."/>
            <person name="Baldrian P."/>
            <person name="Stursova M."/>
            <person name="Weitz H."/>
            <person name="Taylor A."/>
            <person name="Grigoriev I.V."/>
            <person name="Nagy L.G."/>
            <person name="Martin F."/>
            <person name="Kauserud H."/>
        </authorList>
    </citation>
    <scope>NUCLEOTIDE SEQUENCE</scope>
    <source>
        <strain evidence="2">CBHHK182m</strain>
    </source>
</reference>
<protein>
    <submittedName>
        <fullName evidence="2">Uncharacterized protein</fullName>
    </submittedName>
</protein>
<feature type="compositionally biased region" description="Low complexity" evidence="1">
    <location>
        <begin position="41"/>
        <end position="51"/>
    </location>
</feature>
<organism evidence="2 3">
    <name type="scientific">Mycena metata</name>
    <dbReference type="NCBI Taxonomy" id="1033252"/>
    <lineage>
        <taxon>Eukaryota</taxon>
        <taxon>Fungi</taxon>
        <taxon>Dikarya</taxon>
        <taxon>Basidiomycota</taxon>
        <taxon>Agaricomycotina</taxon>
        <taxon>Agaricomycetes</taxon>
        <taxon>Agaricomycetidae</taxon>
        <taxon>Agaricales</taxon>
        <taxon>Marasmiineae</taxon>
        <taxon>Mycenaceae</taxon>
        <taxon>Mycena</taxon>
    </lineage>
</organism>
<comment type="caution">
    <text evidence="2">The sequence shown here is derived from an EMBL/GenBank/DDBJ whole genome shotgun (WGS) entry which is preliminary data.</text>
</comment>
<feature type="region of interest" description="Disordered" evidence="1">
    <location>
        <begin position="37"/>
        <end position="84"/>
    </location>
</feature>
<evidence type="ECO:0000313" key="3">
    <source>
        <dbReference type="Proteomes" id="UP001215598"/>
    </source>
</evidence>
<keyword evidence="3" id="KW-1185">Reference proteome</keyword>